<keyword evidence="1" id="KW-0812">Transmembrane</keyword>
<evidence type="ECO:0000313" key="2">
    <source>
        <dbReference type="EMBL" id="KAH3886903.1"/>
    </source>
</evidence>
<accession>A0A9D4S1F8</accession>
<keyword evidence="1" id="KW-1133">Transmembrane helix</keyword>
<dbReference type="AlphaFoldDB" id="A0A9D4S1F8"/>
<organism evidence="2 3">
    <name type="scientific">Dreissena polymorpha</name>
    <name type="common">Zebra mussel</name>
    <name type="synonym">Mytilus polymorpha</name>
    <dbReference type="NCBI Taxonomy" id="45954"/>
    <lineage>
        <taxon>Eukaryota</taxon>
        <taxon>Metazoa</taxon>
        <taxon>Spiralia</taxon>
        <taxon>Lophotrochozoa</taxon>
        <taxon>Mollusca</taxon>
        <taxon>Bivalvia</taxon>
        <taxon>Autobranchia</taxon>
        <taxon>Heteroconchia</taxon>
        <taxon>Euheterodonta</taxon>
        <taxon>Imparidentia</taxon>
        <taxon>Neoheterodontei</taxon>
        <taxon>Myida</taxon>
        <taxon>Dreissenoidea</taxon>
        <taxon>Dreissenidae</taxon>
        <taxon>Dreissena</taxon>
    </lineage>
</organism>
<comment type="caution">
    <text evidence="2">The sequence shown here is derived from an EMBL/GenBank/DDBJ whole genome shotgun (WGS) entry which is preliminary data.</text>
</comment>
<feature type="non-terminal residue" evidence="2">
    <location>
        <position position="58"/>
    </location>
</feature>
<keyword evidence="1" id="KW-0472">Membrane</keyword>
<proteinExistence type="predicted"/>
<evidence type="ECO:0000313" key="3">
    <source>
        <dbReference type="Proteomes" id="UP000828390"/>
    </source>
</evidence>
<gene>
    <name evidence="2" type="ORF">DPMN_010916</name>
</gene>
<keyword evidence="3" id="KW-1185">Reference proteome</keyword>
<protein>
    <submittedName>
        <fullName evidence="2">Uncharacterized protein</fullName>
    </submittedName>
</protein>
<reference evidence="2" key="2">
    <citation type="submission" date="2020-11" db="EMBL/GenBank/DDBJ databases">
        <authorList>
            <person name="McCartney M.A."/>
            <person name="Auch B."/>
            <person name="Kono T."/>
            <person name="Mallez S."/>
            <person name="Becker A."/>
            <person name="Gohl D.M."/>
            <person name="Silverstein K.A.T."/>
            <person name="Koren S."/>
            <person name="Bechman K.B."/>
            <person name="Herman A."/>
            <person name="Abrahante J.E."/>
            <person name="Garbe J."/>
        </authorList>
    </citation>
    <scope>NUCLEOTIDE SEQUENCE</scope>
    <source>
        <strain evidence="2">Duluth1</strain>
        <tissue evidence="2">Whole animal</tissue>
    </source>
</reference>
<feature type="transmembrane region" description="Helical" evidence="1">
    <location>
        <begin position="37"/>
        <end position="55"/>
    </location>
</feature>
<dbReference type="EMBL" id="JAIWYP010000001">
    <property type="protein sequence ID" value="KAH3886903.1"/>
    <property type="molecule type" value="Genomic_DNA"/>
</dbReference>
<name>A0A9D4S1F8_DREPO</name>
<sequence length="58" mass="6601">VDFRWVSRRLLAQDWFIASSKSKNINYGRRKTTMSEAWYGLGLGFGFVLGVRLGFGLA</sequence>
<dbReference type="Proteomes" id="UP000828390">
    <property type="component" value="Unassembled WGS sequence"/>
</dbReference>
<reference evidence="2" key="1">
    <citation type="journal article" date="2019" name="bioRxiv">
        <title>The Genome of the Zebra Mussel, Dreissena polymorpha: A Resource for Invasive Species Research.</title>
        <authorList>
            <person name="McCartney M.A."/>
            <person name="Auch B."/>
            <person name="Kono T."/>
            <person name="Mallez S."/>
            <person name="Zhang Y."/>
            <person name="Obille A."/>
            <person name="Becker A."/>
            <person name="Abrahante J.E."/>
            <person name="Garbe J."/>
            <person name="Badalamenti J.P."/>
            <person name="Herman A."/>
            <person name="Mangelson H."/>
            <person name="Liachko I."/>
            <person name="Sullivan S."/>
            <person name="Sone E.D."/>
            <person name="Koren S."/>
            <person name="Silverstein K.A.T."/>
            <person name="Beckman K.B."/>
            <person name="Gohl D.M."/>
        </authorList>
    </citation>
    <scope>NUCLEOTIDE SEQUENCE</scope>
    <source>
        <strain evidence="2">Duluth1</strain>
        <tissue evidence="2">Whole animal</tissue>
    </source>
</reference>
<evidence type="ECO:0000256" key="1">
    <source>
        <dbReference type="SAM" id="Phobius"/>
    </source>
</evidence>